<proteinExistence type="inferred from homology"/>
<dbReference type="Pfam" id="PF13302">
    <property type="entry name" value="Acetyltransf_3"/>
    <property type="match status" value="1"/>
</dbReference>
<dbReference type="InterPro" id="IPR000182">
    <property type="entry name" value="GNAT_dom"/>
</dbReference>
<accession>A0ABY2DHB9</accession>
<feature type="transmembrane region" description="Helical" evidence="4">
    <location>
        <begin position="159"/>
        <end position="181"/>
    </location>
</feature>
<keyword evidence="4" id="KW-1133">Transmembrane helix</keyword>
<dbReference type="SUPFAM" id="SSF55729">
    <property type="entry name" value="Acyl-CoA N-acyltransferases (Nat)"/>
    <property type="match status" value="1"/>
</dbReference>
<gene>
    <name evidence="6" type="ORF">E1091_10390</name>
</gene>
<reference evidence="6 7" key="1">
    <citation type="submission" date="2019-02" db="EMBL/GenBank/DDBJ databases">
        <title>Draft genome sequences of novel Actinobacteria.</title>
        <authorList>
            <person name="Sahin N."/>
            <person name="Ay H."/>
            <person name="Saygin H."/>
        </authorList>
    </citation>
    <scope>NUCLEOTIDE SEQUENCE [LARGE SCALE GENOMIC DNA]</scope>
    <source>
        <strain evidence="6 7">JCM 30529</strain>
    </source>
</reference>
<keyword evidence="4" id="KW-0812">Transmembrane</keyword>
<sequence length="216" mass="22370">MEAAEIVEDGLLLRPWRATDADAVHRACQDPDVRRWTGVPRPYRRADAVRFVTALAPATWADGSGAPFAVCDAATGDLLGSCGVVSVDRTVRSGEVGYWTAVAALVAAALAAVAGMVDLWDVPGGHTRRTAVTFNLVNAAMAGLFLLACLIRAEAPNRGASGTLLAVELVALAVGAVGVGLGSRLVRQFESGRAEAGTFEAIGGVDATVELSTRRL</sequence>
<organism evidence="6 7">
    <name type="scientific">Micromonospora fluostatini</name>
    <dbReference type="NCBI Taxonomy" id="1629071"/>
    <lineage>
        <taxon>Bacteria</taxon>
        <taxon>Bacillati</taxon>
        <taxon>Actinomycetota</taxon>
        <taxon>Actinomycetes</taxon>
        <taxon>Micromonosporales</taxon>
        <taxon>Micromonosporaceae</taxon>
        <taxon>Micromonospora</taxon>
    </lineage>
</organism>
<comment type="similarity">
    <text evidence="3">Belongs to the acetyltransferase family. RimJ subfamily.</text>
</comment>
<keyword evidence="7" id="KW-1185">Reference proteome</keyword>
<evidence type="ECO:0000313" key="7">
    <source>
        <dbReference type="Proteomes" id="UP000295626"/>
    </source>
</evidence>
<feature type="domain" description="N-acetyltransferase" evidence="5">
    <location>
        <begin position="11"/>
        <end position="123"/>
    </location>
</feature>
<evidence type="ECO:0000256" key="2">
    <source>
        <dbReference type="ARBA" id="ARBA00023315"/>
    </source>
</evidence>
<feature type="transmembrane region" description="Helical" evidence="4">
    <location>
        <begin position="132"/>
        <end position="153"/>
    </location>
</feature>
<dbReference type="InterPro" id="IPR051531">
    <property type="entry name" value="N-acetyltransferase"/>
</dbReference>
<keyword evidence="1" id="KW-0808">Transferase</keyword>
<evidence type="ECO:0000256" key="4">
    <source>
        <dbReference type="SAM" id="Phobius"/>
    </source>
</evidence>
<keyword evidence="2" id="KW-0012">Acyltransferase</keyword>
<evidence type="ECO:0000259" key="5">
    <source>
        <dbReference type="Pfam" id="PF13302"/>
    </source>
</evidence>
<dbReference type="Gene3D" id="3.40.630.30">
    <property type="match status" value="1"/>
</dbReference>
<evidence type="ECO:0000256" key="3">
    <source>
        <dbReference type="ARBA" id="ARBA00038502"/>
    </source>
</evidence>
<dbReference type="InterPro" id="IPR016181">
    <property type="entry name" value="Acyl_CoA_acyltransferase"/>
</dbReference>
<dbReference type="PANTHER" id="PTHR43792">
    <property type="entry name" value="GNAT FAMILY, PUTATIVE (AFU_ORTHOLOGUE AFUA_3G00765)-RELATED-RELATED"/>
    <property type="match status" value="1"/>
</dbReference>
<keyword evidence="4" id="KW-0472">Membrane</keyword>
<name>A0ABY2DHB9_9ACTN</name>
<feature type="transmembrane region" description="Helical" evidence="4">
    <location>
        <begin position="96"/>
        <end position="120"/>
    </location>
</feature>
<dbReference type="PANTHER" id="PTHR43792:SF8">
    <property type="entry name" value="[RIBOSOMAL PROTEIN US5]-ALANINE N-ACETYLTRANSFERASE"/>
    <property type="match status" value="1"/>
</dbReference>
<protein>
    <submittedName>
        <fullName evidence="6">N-acetyltransferase</fullName>
    </submittedName>
</protein>
<dbReference type="Proteomes" id="UP000295626">
    <property type="component" value="Unassembled WGS sequence"/>
</dbReference>
<dbReference type="EMBL" id="SMKE01000326">
    <property type="protein sequence ID" value="TDB95148.1"/>
    <property type="molecule type" value="Genomic_DNA"/>
</dbReference>
<evidence type="ECO:0000313" key="6">
    <source>
        <dbReference type="EMBL" id="TDB95148.1"/>
    </source>
</evidence>
<comment type="caution">
    <text evidence="6">The sequence shown here is derived from an EMBL/GenBank/DDBJ whole genome shotgun (WGS) entry which is preliminary data.</text>
</comment>
<evidence type="ECO:0000256" key="1">
    <source>
        <dbReference type="ARBA" id="ARBA00022679"/>
    </source>
</evidence>